<dbReference type="OrthoDB" id="9926149at2"/>
<dbReference type="KEGG" id="lsz:JCM16776_0751"/>
<reference evidence="2 3" key="1">
    <citation type="submission" date="2019-07" db="EMBL/GenBank/DDBJ databases">
        <title>Complete Genome Sequence of Leptotrichia shahii Strain JCM 16776.</title>
        <authorList>
            <person name="Watanabe S."/>
            <person name="Cui L."/>
        </authorList>
    </citation>
    <scope>NUCLEOTIDE SEQUENCE [LARGE SCALE GENOMIC DNA]</scope>
    <source>
        <strain evidence="2 3">JCM16776</strain>
    </source>
</reference>
<name>A0A510JQ18_9FUSO</name>
<dbReference type="EMBL" id="AP019827">
    <property type="protein sequence ID" value="BBM40531.1"/>
    <property type="molecule type" value="Genomic_DNA"/>
</dbReference>
<dbReference type="AlphaFoldDB" id="A0A510JQ18"/>
<evidence type="ECO:0000313" key="3">
    <source>
        <dbReference type="Proteomes" id="UP000322617"/>
    </source>
</evidence>
<dbReference type="Proteomes" id="UP000322617">
    <property type="component" value="Chromosome"/>
</dbReference>
<dbReference type="RefSeq" id="WP_018450279.1">
    <property type="nucleotide sequence ID" value="NZ_AP019827.1"/>
</dbReference>
<feature type="transmembrane region" description="Helical" evidence="1">
    <location>
        <begin position="60"/>
        <end position="78"/>
    </location>
</feature>
<keyword evidence="3" id="KW-1185">Reference proteome</keyword>
<accession>A0A510JQ18</accession>
<gene>
    <name evidence="2" type="ORF">JCM16776_0751</name>
</gene>
<sequence length="91" mass="10596">MKTDKNLNRTTIRAITVITGLMVNINDRNIKRKNSDGIDTTRPNNIIKIISNGVYFLSDLLIFIKITSSIYLIYYTIFERKGGKLWQKIWS</sequence>
<proteinExistence type="predicted"/>
<keyword evidence="1" id="KW-1133">Transmembrane helix</keyword>
<dbReference type="STRING" id="1122172.GCA_000373045_00651"/>
<keyword evidence="1" id="KW-0812">Transmembrane</keyword>
<evidence type="ECO:0000313" key="2">
    <source>
        <dbReference type="EMBL" id="BBM40531.1"/>
    </source>
</evidence>
<protein>
    <submittedName>
        <fullName evidence="2">Uncharacterized protein</fullName>
    </submittedName>
</protein>
<organism evidence="2 3">
    <name type="scientific">Leptotrichia shahii</name>
    <dbReference type="NCBI Taxonomy" id="157691"/>
    <lineage>
        <taxon>Bacteria</taxon>
        <taxon>Fusobacteriati</taxon>
        <taxon>Fusobacteriota</taxon>
        <taxon>Fusobacteriia</taxon>
        <taxon>Fusobacteriales</taxon>
        <taxon>Leptotrichiaceae</taxon>
        <taxon>Leptotrichia</taxon>
    </lineage>
</organism>
<keyword evidence="1" id="KW-0472">Membrane</keyword>
<evidence type="ECO:0000256" key="1">
    <source>
        <dbReference type="SAM" id="Phobius"/>
    </source>
</evidence>